<dbReference type="EMBL" id="CP073118">
    <property type="protein sequence ID" value="UTG76259.1"/>
    <property type="molecule type" value="Genomic_DNA"/>
</dbReference>
<evidence type="ECO:0000259" key="1">
    <source>
        <dbReference type="Pfam" id="PF13175"/>
    </source>
</evidence>
<dbReference type="InterPro" id="IPR051396">
    <property type="entry name" value="Bact_Antivir_Def_Nuclease"/>
</dbReference>
<dbReference type="Proteomes" id="UP001057336">
    <property type="component" value="Chromosome"/>
</dbReference>
<dbReference type="AlphaFoldDB" id="A0A9X9I6J0"/>
<evidence type="ECO:0000313" key="2">
    <source>
        <dbReference type="EMBL" id="UTG76259.1"/>
    </source>
</evidence>
<dbReference type="Gene3D" id="3.40.50.300">
    <property type="entry name" value="P-loop containing nucleotide triphosphate hydrolases"/>
    <property type="match status" value="1"/>
</dbReference>
<gene>
    <name evidence="2" type="ORF">KCG53_00020</name>
</gene>
<evidence type="ECO:0000313" key="3">
    <source>
        <dbReference type="Proteomes" id="UP001057336"/>
    </source>
</evidence>
<dbReference type="InterPro" id="IPR027417">
    <property type="entry name" value="P-loop_NTPase"/>
</dbReference>
<dbReference type="Pfam" id="PF13175">
    <property type="entry name" value="AAA_15"/>
    <property type="match status" value="1"/>
</dbReference>
<organism evidence="2 3">
    <name type="scientific">Neisseria subflava</name>
    <dbReference type="NCBI Taxonomy" id="28449"/>
    <lineage>
        <taxon>Bacteria</taxon>
        <taxon>Pseudomonadati</taxon>
        <taxon>Pseudomonadota</taxon>
        <taxon>Betaproteobacteria</taxon>
        <taxon>Neisseriales</taxon>
        <taxon>Neisseriaceae</taxon>
        <taxon>Neisseria</taxon>
    </lineage>
</organism>
<proteinExistence type="predicted"/>
<dbReference type="PANTHER" id="PTHR43581">
    <property type="entry name" value="ATP/GTP PHOSPHATASE"/>
    <property type="match status" value="1"/>
</dbReference>
<reference evidence="2" key="1">
    <citation type="submission" date="2021-04" db="EMBL/GenBank/DDBJ databases">
        <title>Characterizing Neisseria spp. as novel respiratory pathobionts in bronchiectasis.</title>
        <authorList>
            <person name="Li L."/>
            <person name="Mac Aogain M."/>
            <person name="Xu T."/>
            <person name="Jaggi T.K."/>
            <person name="Chan L.Y."/>
            <person name="Keir H.R."/>
            <person name="Dicker A.J."/>
            <person name="Qu J."/>
            <person name="Liu Y."/>
            <person name="Chen H.S."/>
            <person name="Koh M.S."/>
            <person name="Ong T.H."/>
            <person name="Lim A.Y.H."/>
            <person name="Abisheganaden J."/>
            <person name="Low T.B."/>
            <person name="Oliver B.G."/>
            <person name="Tan N.S."/>
            <person name="Fang M."/>
            <person name="Chalmers J.D."/>
            <person name="Chotirmall S.H."/>
        </authorList>
    </citation>
    <scope>NUCLEOTIDE SEQUENCE</scope>
    <source>
        <strain evidence="2">CG0073</strain>
    </source>
</reference>
<dbReference type="PANTHER" id="PTHR43581:SF4">
    <property type="entry name" value="ATP_GTP PHOSPHATASE"/>
    <property type="match status" value="1"/>
</dbReference>
<dbReference type="SUPFAM" id="SSF52540">
    <property type="entry name" value="P-loop containing nucleoside triphosphate hydrolases"/>
    <property type="match status" value="1"/>
</dbReference>
<accession>A0A9X9I6J0</accession>
<protein>
    <submittedName>
        <fullName evidence="2">AAA family ATPase</fullName>
    </submittedName>
</protein>
<dbReference type="InterPro" id="IPR041685">
    <property type="entry name" value="AAA_GajA/Old/RecF-like"/>
</dbReference>
<name>A0A9X9I6J0_NEISU</name>
<feature type="domain" description="Endonuclease GajA/Old nuclease/RecF-like AAA" evidence="1">
    <location>
        <begin position="3"/>
        <end position="50"/>
    </location>
</feature>
<sequence>MIKNKKNIIFCIDEPDAFLHRGLQLKLRDVLYDISNKHQVIVTTHSPEFIDSSSLKNVILLDQEIGEEKLYKRTNTYINSINTISIDLSEDDGARKIREYLGLEEDKTDLLDNYNIFVEGECDKNIFLNYVSCLK</sequence>